<keyword evidence="12" id="KW-0675">Receptor</keyword>
<keyword evidence="5" id="KW-0410">Iron transport</keyword>
<keyword evidence="8" id="KW-0408">Iron</keyword>
<evidence type="ECO:0000256" key="14">
    <source>
        <dbReference type="PROSITE-ProRule" id="PRU01360"/>
    </source>
</evidence>
<dbReference type="NCBIfam" id="TIGR01783">
    <property type="entry name" value="TonB-siderophor"/>
    <property type="match status" value="1"/>
</dbReference>
<dbReference type="FunFam" id="2.40.170.20:FF:000005">
    <property type="entry name" value="TonB-dependent siderophore receptor"/>
    <property type="match status" value="1"/>
</dbReference>
<dbReference type="Gene3D" id="2.170.130.10">
    <property type="entry name" value="TonB-dependent receptor, plug domain"/>
    <property type="match status" value="1"/>
</dbReference>
<evidence type="ECO:0000256" key="7">
    <source>
        <dbReference type="ARBA" id="ARBA00022729"/>
    </source>
</evidence>
<evidence type="ECO:0000256" key="8">
    <source>
        <dbReference type="ARBA" id="ARBA00023004"/>
    </source>
</evidence>
<name>A0A193GCF7_9BORD</name>
<dbReference type="GO" id="GO:0015344">
    <property type="term" value="F:siderophore uptake transmembrane transporter activity"/>
    <property type="evidence" value="ECO:0007669"/>
    <property type="project" value="TreeGrafter"/>
</dbReference>
<dbReference type="STRING" id="463014.BAU07_10700"/>
<dbReference type="Proteomes" id="UP000091926">
    <property type="component" value="Chromosome"/>
</dbReference>
<keyword evidence="19" id="KW-1185">Reference proteome</keyword>
<feature type="domain" description="TonB-dependent receptor-like beta-barrel" evidence="16">
    <location>
        <begin position="235"/>
        <end position="682"/>
    </location>
</feature>
<comment type="subcellular location">
    <subcellularLocation>
        <location evidence="1 14">Cell outer membrane</location>
        <topology evidence="1 14">Multi-pass membrane protein</topology>
    </subcellularLocation>
</comment>
<feature type="domain" description="TonB-dependent receptor plug" evidence="17">
    <location>
        <begin position="59"/>
        <end position="159"/>
    </location>
</feature>
<dbReference type="GO" id="GO:0038023">
    <property type="term" value="F:signaling receptor activity"/>
    <property type="evidence" value="ECO:0007669"/>
    <property type="project" value="InterPro"/>
</dbReference>
<keyword evidence="6 14" id="KW-0812">Transmembrane</keyword>
<accession>A0A193GCF7</accession>
<dbReference type="InterPro" id="IPR037066">
    <property type="entry name" value="Plug_dom_sf"/>
</dbReference>
<keyword evidence="7" id="KW-0732">Signal</keyword>
<dbReference type="CDD" id="cd01347">
    <property type="entry name" value="ligand_gated_channel"/>
    <property type="match status" value="1"/>
</dbReference>
<evidence type="ECO:0000259" key="17">
    <source>
        <dbReference type="Pfam" id="PF07715"/>
    </source>
</evidence>
<keyword evidence="4 14" id="KW-1134">Transmembrane beta strand</keyword>
<dbReference type="PANTHER" id="PTHR32552:SF68">
    <property type="entry name" value="FERRICHROME OUTER MEMBRANE TRANSPORTER_PHAGE RECEPTOR"/>
    <property type="match status" value="1"/>
</dbReference>
<evidence type="ECO:0000256" key="5">
    <source>
        <dbReference type="ARBA" id="ARBA00022496"/>
    </source>
</evidence>
<keyword evidence="10 15" id="KW-0798">TonB box</keyword>
<evidence type="ECO:0000259" key="16">
    <source>
        <dbReference type="Pfam" id="PF00593"/>
    </source>
</evidence>
<evidence type="ECO:0000256" key="9">
    <source>
        <dbReference type="ARBA" id="ARBA00023065"/>
    </source>
</evidence>
<evidence type="ECO:0000256" key="1">
    <source>
        <dbReference type="ARBA" id="ARBA00004571"/>
    </source>
</evidence>
<dbReference type="EMBL" id="CP016172">
    <property type="protein sequence ID" value="ANN77510.1"/>
    <property type="molecule type" value="Genomic_DNA"/>
</dbReference>
<evidence type="ECO:0000313" key="18">
    <source>
        <dbReference type="EMBL" id="ANN77510.1"/>
    </source>
</evidence>
<keyword evidence="3 14" id="KW-0813">Transport</keyword>
<protein>
    <recommendedName>
        <fullName evidence="20">TonB-dependent receptor</fullName>
    </recommendedName>
</protein>
<dbReference type="InterPro" id="IPR039426">
    <property type="entry name" value="TonB-dep_rcpt-like"/>
</dbReference>
<dbReference type="PANTHER" id="PTHR32552">
    <property type="entry name" value="FERRICHROME IRON RECEPTOR-RELATED"/>
    <property type="match status" value="1"/>
</dbReference>
<organism evidence="18 19">
    <name type="scientific">Bordetella flabilis</name>
    <dbReference type="NCBI Taxonomy" id="463014"/>
    <lineage>
        <taxon>Bacteria</taxon>
        <taxon>Pseudomonadati</taxon>
        <taxon>Pseudomonadota</taxon>
        <taxon>Betaproteobacteria</taxon>
        <taxon>Burkholderiales</taxon>
        <taxon>Alcaligenaceae</taxon>
        <taxon>Bordetella</taxon>
    </lineage>
</organism>
<evidence type="ECO:0000256" key="15">
    <source>
        <dbReference type="RuleBase" id="RU003357"/>
    </source>
</evidence>
<dbReference type="KEGG" id="bfz:BAU07_10700"/>
<sequence>MWAGLAAGAAGYPETGRAEDAAVQLPTVAVTAEGESATGPVDGYVARRSVTATKTATALEDTPQSISVITRQQMEDRGVQNLSEAFAYSAGVIGDNVAEARYDKPVIRGFPARQYLDGLYINYYASGYLMPRIETYGLERVEILRGPSSVLYGANSPGGLVNLVSKRPTADTRGEVNVQYGSDDRKQTSFDFSGAADPNQKVLYRLTGLFRDSGTQTNHADDDRIFIAPALTLRPSADTTFTLLTHYQRDRQGTAINFLPREGTIVPTVNGRRISTSFFTGEPDFNTFDREEYAVGYAFEHRFNDTFTLRQNLRYTHSDLDYTGVYASGWSSPAQRYLRRGSVDAGGQLDTLGVDTQLQGDFTTGTLRHTALVGLDYQNGHFDDKQGFGTVGSGLGLIDPFDPVYGSSINPIASYTYAEQKQRQLGVYLQDQLKLSDAVTFVAGGRKDWARAHTTSTRVLTATQASTVTRTAIEQDDFTYRVGLLYHAAHGVTPYVSYATSFQPQAGTDAAGNAFRPTTGKQTEVGVKYQPEGSNSFITAAVYDLRQQDVLTSDPDHPTYQVQTGEVRSRGVELEATMDFENGFKAQAAYTYMDMEVTRSNGPDLNKVPTNRPRHTGSLWLDYTLRGGPLRGLGMGVGTRYIGSTWGDTANTFKVPSVWLADAALRYAVNRNWHVSLTATNLFDKEYVGQCGSATTCYYGYRRSVLATATYRW</sequence>
<evidence type="ECO:0000256" key="10">
    <source>
        <dbReference type="ARBA" id="ARBA00023077"/>
    </source>
</evidence>
<evidence type="ECO:0000256" key="6">
    <source>
        <dbReference type="ARBA" id="ARBA00022692"/>
    </source>
</evidence>
<dbReference type="Pfam" id="PF07715">
    <property type="entry name" value="Plug"/>
    <property type="match status" value="1"/>
</dbReference>
<evidence type="ECO:0000256" key="13">
    <source>
        <dbReference type="ARBA" id="ARBA00023237"/>
    </source>
</evidence>
<dbReference type="GO" id="GO:0009279">
    <property type="term" value="C:cell outer membrane"/>
    <property type="evidence" value="ECO:0007669"/>
    <property type="project" value="UniProtKB-SubCell"/>
</dbReference>
<proteinExistence type="inferred from homology"/>
<dbReference type="InterPro" id="IPR010105">
    <property type="entry name" value="TonB_sidphr_rcpt"/>
</dbReference>
<evidence type="ECO:0000256" key="12">
    <source>
        <dbReference type="ARBA" id="ARBA00023170"/>
    </source>
</evidence>
<dbReference type="InterPro" id="IPR000531">
    <property type="entry name" value="Beta-barrel_TonB"/>
</dbReference>
<evidence type="ECO:0000256" key="3">
    <source>
        <dbReference type="ARBA" id="ARBA00022448"/>
    </source>
</evidence>
<keyword evidence="9" id="KW-0406">Ion transport</keyword>
<dbReference type="Gene3D" id="2.40.170.20">
    <property type="entry name" value="TonB-dependent receptor, beta-barrel domain"/>
    <property type="match status" value="1"/>
</dbReference>
<evidence type="ECO:0000256" key="4">
    <source>
        <dbReference type="ARBA" id="ARBA00022452"/>
    </source>
</evidence>
<dbReference type="SUPFAM" id="SSF56935">
    <property type="entry name" value="Porins"/>
    <property type="match status" value="1"/>
</dbReference>
<comment type="similarity">
    <text evidence="2 14 15">Belongs to the TonB-dependent receptor family.</text>
</comment>
<dbReference type="InterPro" id="IPR012910">
    <property type="entry name" value="Plug_dom"/>
</dbReference>
<dbReference type="InterPro" id="IPR036942">
    <property type="entry name" value="Beta-barrel_TonB_sf"/>
</dbReference>
<evidence type="ECO:0000313" key="19">
    <source>
        <dbReference type="Proteomes" id="UP000091926"/>
    </source>
</evidence>
<gene>
    <name evidence="18" type="ORF">BAU07_10700</name>
</gene>
<dbReference type="PROSITE" id="PS52016">
    <property type="entry name" value="TONB_DEPENDENT_REC_3"/>
    <property type="match status" value="1"/>
</dbReference>
<reference evidence="18 19" key="1">
    <citation type="submission" date="2016-06" db="EMBL/GenBank/DDBJ databases">
        <title>Complete genome sequences of Bordetella bronchialis and Bordetella flabilis.</title>
        <authorList>
            <person name="LiPuma J.J."/>
            <person name="Spilker T."/>
        </authorList>
    </citation>
    <scope>NUCLEOTIDE SEQUENCE [LARGE SCALE GENOMIC DNA]</scope>
    <source>
        <strain evidence="18 19">AU10664</strain>
    </source>
</reference>
<dbReference type="Pfam" id="PF00593">
    <property type="entry name" value="TonB_dep_Rec_b-barrel"/>
    <property type="match status" value="1"/>
</dbReference>
<evidence type="ECO:0008006" key="20">
    <source>
        <dbReference type="Google" id="ProtNLM"/>
    </source>
</evidence>
<dbReference type="GO" id="GO:0015891">
    <property type="term" value="P:siderophore transport"/>
    <property type="evidence" value="ECO:0007669"/>
    <property type="project" value="InterPro"/>
</dbReference>
<dbReference type="FunFam" id="2.170.130.10:FF:000001">
    <property type="entry name" value="Catecholate siderophore TonB-dependent receptor"/>
    <property type="match status" value="1"/>
</dbReference>
<evidence type="ECO:0000256" key="2">
    <source>
        <dbReference type="ARBA" id="ARBA00009810"/>
    </source>
</evidence>
<keyword evidence="13 14" id="KW-0998">Cell outer membrane</keyword>
<dbReference type="AlphaFoldDB" id="A0A193GCF7"/>
<keyword evidence="11 14" id="KW-0472">Membrane</keyword>
<evidence type="ECO:0000256" key="11">
    <source>
        <dbReference type="ARBA" id="ARBA00023136"/>
    </source>
</evidence>